<accession>A0A803TK35</accession>
<sequence>MASWCRRCRKRVCENPPFSIVRISEGEMKSYYNFLRECTKLARMALLYLDDSIIWQYGGDCPIISIEANHFLWSLSKYDSRHGR</sequence>
<reference evidence="1" key="3">
    <citation type="submission" date="2025-09" db="UniProtKB">
        <authorList>
            <consortium name="Ensembl"/>
        </authorList>
    </citation>
    <scope>IDENTIFICATION</scope>
</reference>
<dbReference type="InParanoid" id="A0A803TK35"/>
<reference evidence="1" key="2">
    <citation type="submission" date="2025-08" db="UniProtKB">
        <authorList>
            <consortium name="Ensembl"/>
        </authorList>
    </citation>
    <scope>IDENTIFICATION</scope>
</reference>
<dbReference type="GeneTree" id="ENSGT01030000237363"/>
<dbReference type="Proteomes" id="UP000001646">
    <property type="component" value="Unplaced"/>
</dbReference>
<protein>
    <submittedName>
        <fullName evidence="1">Uncharacterized protein</fullName>
    </submittedName>
</protein>
<evidence type="ECO:0000313" key="2">
    <source>
        <dbReference type="Proteomes" id="UP000001646"/>
    </source>
</evidence>
<keyword evidence="2" id="KW-1185">Reference proteome</keyword>
<organism evidence="1 2">
    <name type="scientific">Anolis carolinensis</name>
    <name type="common">Green anole</name>
    <name type="synonym">American chameleon</name>
    <dbReference type="NCBI Taxonomy" id="28377"/>
    <lineage>
        <taxon>Eukaryota</taxon>
        <taxon>Metazoa</taxon>
        <taxon>Chordata</taxon>
        <taxon>Craniata</taxon>
        <taxon>Vertebrata</taxon>
        <taxon>Euteleostomi</taxon>
        <taxon>Lepidosauria</taxon>
        <taxon>Squamata</taxon>
        <taxon>Bifurcata</taxon>
        <taxon>Unidentata</taxon>
        <taxon>Episquamata</taxon>
        <taxon>Toxicofera</taxon>
        <taxon>Iguania</taxon>
        <taxon>Dactyloidae</taxon>
        <taxon>Anolis</taxon>
    </lineage>
</organism>
<proteinExistence type="predicted"/>
<name>A0A803TK35_ANOCA</name>
<dbReference type="Ensembl" id="ENSACAT00000045748.1">
    <property type="protein sequence ID" value="ENSACAP00000035575.1"/>
    <property type="gene ID" value="ENSACAG00000034722.1"/>
</dbReference>
<reference evidence="1" key="1">
    <citation type="submission" date="2009-12" db="EMBL/GenBank/DDBJ databases">
        <title>The Genome Sequence of Anolis carolinensis (Green Anole Lizard).</title>
        <authorList>
            <consortium name="The Genome Sequencing Platform"/>
            <person name="Di Palma F."/>
            <person name="Alfoldi J."/>
            <person name="Heiman D."/>
            <person name="Young S."/>
            <person name="Grabherr M."/>
            <person name="Johnson J."/>
            <person name="Lander E.S."/>
            <person name="Lindblad-Toh K."/>
        </authorList>
    </citation>
    <scope>NUCLEOTIDE SEQUENCE [LARGE SCALE GENOMIC DNA]</scope>
    <source>
        <strain evidence="1">JBL SC #1</strain>
    </source>
</reference>
<evidence type="ECO:0000313" key="1">
    <source>
        <dbReference type="Ensembl" id="ENSACAP00000035575.1"/>
    </source>
</evidence>
<dbReference type="AlphaFoldDB" id="A0A803TK35"/>